<evidence type="ECO:0000313" key="4">
    <source>
        <dbReference type="Proteomes" id="UP000626109"/>
    </source>
</evidence>
<dbReference type="Proteomes" id="UP000626109">
    <property type="component" value="Unassembled WGS sequence"/>
</dbReference>
<evidence type="ECO:0000313" key="3">
    <source>
        <dbReference type="EMBL" id="CAE8638160.1"/>
    </source>
</evidence>
<dbReference type="AlphaFoldDB" id="A0A813HJC0"/>
<gene>
    <name evidence="3" type="ORF">PGLA2088_LOCUS1780</name>
</gene>
<evidence type="ECO:0000256" key="1">
    <source>
        <dbReference type="ARBA" id="ARBA00007099"/>
    </source>
</evidence>
<feature type="region of interest" description="Disordered" evidence="2">
    <location>
        <begin position="142"/>
        <end position="182"/>
    </location>
</feature>
<sequence length="498" mass="54390">MAVSSSSSSFGCSSHEPAAKRPCNGVQRVGLPVFVCEYHDEALRCLHVAIRRRKLPFDGLTMVHLDAHPDMSASTTLPAEVVFQEPWHVYSALRSDPSGIASWILPAVYGGHLNCVWWVRPEWARQIADGDYRVQVGRAVTTSEGGSSSSSAPAASKDLPKKGLARFTPRPPTSGVTTANLQQEAGPLETIRISCSQPYFVEDGIFAPDSELKDAKPLQFLVSQMPGADERIALWEEEEDRKAGSLPKTSGSPWVLDVCLDYFACGNPFLTQVRPHIAAAFADVQDAATFRAGSVEDAARFISERDAFDAAFAEVLRQAIEAPAAEEDDAQGSEQGDGTIPEEDEAVDLDEEEEEEGPLEEAVAALGKYLPGSRREALLAALSSVLREVRESELHQLRDAGSMVTLPLHPPSESELRERLGAFEDFLTRLCAQHASKAGNGADGRPAIVTIARSVVDGFCPMRWLLFLEQGVMEVLRRRFGMVDTFYSDELDIMETQL</sequence>
<dbReference type="InterPro" id="IPR024131">
    <property type="entry name" value="UPF0489"/>
</dbReference>
<organism evidence="3 4">
    <name type="scientific">Polarella glacialis</name>
    <name type="common">Dinoflagellate</name>
    <dbReference type="NCBI Taxonomy" id="89957"/>
    <lineage>
        <taxon>Eukaryota</taxon>
        <taxon>Sar</taxon>
        <taxon>Alveolata</taxon>
        <taxon>Dinophyceae</taxon>
        <taxon>Suessiales</taxon>
        <taxon>Suessiaceae</taxon>
        <taxon>Polarella</taxon>
    </lineage>
</organism>
<feature type="compositionally biased region" description="Low complexity" evidence="2">
    <location>
        <begin position="147"/>
        <end position="156"/>
    </location>
</feature>
<reference evidence="3" key="1">
    <citation type="submission" date="2021-02" db="EMBL/GenBank/DDBJ databases">
        <authorList>
            <person name="Dougan E. K."/>
            <person name="Rhodes N."/>
            <person name="Thang M."/>
            <person name="Chan C."/>
        </authorList>
    </citation>
    <scope>NUCLEOTIDE SEQUENCE</scope>
</reference>
<dbReference type="PANTHER" id="PTHR13225:SF3">
    <property type="entry name" value="UPF0489 PROTEIN C5ORF22"/>
    <property type="match status" value="1"/>
</dbReference>
<dbReference type="EMBL" id="CAJNNW010001401">
    <property type="protein sequence ID" value="CAE8638160.1"/>
    <property type="molecule type" value="Genomic_DNA"/>
</dbReference>
<proteinExistence type="inferred from homology"/>
<dbReference type="PANTHER" id="PTHR13225">
    <property type="entry name" value="MISEXPRESSION SUPPRESSOR OF RAS 6"/>
    <property type="match status" value="1"/>
</dbReference>
<comment type="similarity">
    <text evidence="1">Belongs to the UPF0489 family.</text>
</comment>
<feature type="region of interest" description="Disordered" evidence="2">
    <location>
        <begin position="323"/>
        <end position="342"/>
    </location>
</feature>
<comment type="caution">
    <text evidence="3">The sequence shown here is derived from an EMBL/GenBank/DDBJ whole genome shotgun (WGS) entry which is preliminary data.</text>
</comment>
<dbReference type="Pfam" id="PF12640">
    <property type="entry name" value="UPF0489"/>
    <property type="match status" value="1"/>
</dbReference>
<evidence type="ECO:0000256" key="2">
    <source>
        <dbReference type="SAM" id="MobiDB-lite"/>
    </source>
</evidence>
<protein>
    <submittedName>
        <fullName evidence="3">Uncharacterized protein</fullName>
    </submittedName>
</protein>
<name>A0A813HJC0_POLGL</name>
<accession>A0A813HJC0</accession>